<comment type="caution">
    <text evidence="3">The sequence shown here is derived from an EMBL/GenBank/DDBJ whole genome shotgun (WGS) entry which is preliminary data.</text>
</comment>
<reference evidence="3" key="1">
    <citation type="submission" date="2021-04" db="EMBL/GenBank/DDBJ databases">
        <title>Pseudaminobacter soli sp. nov., isolated from paddy soil contaminated by heavy metals.</title>
        <authorList>
            <person name="Zhang K."/>
        </authorList>
    </citation>
    <scope>NUCLEOTIDE SEQUENCE</scope>
    <source>
        <strain evidence="3">19-2017</strain>
    </source>
</reference>
<comment type="similarity">
    <text evidence="1 2">Belongs to the UPF0102 family.</text>
</comment>
<name>A0A942DXV9_9HYPH</name>
<dbReference type="GO" id="GO:0003676">
    <property type="term" value="F:nucleic acid binding"/>
    <property type="evidence" value="ECO:0007669"/>
    <property type="project" value="InterPro"/>
</dbReference>
<dbReference type="EMBL" id="JAGWCR010000005">
    <property type="protein sequence ID" value="MBS3649087.1"/>
    <property type="molecule type" value="Genomic_DNA"/>
</dbReference>
<dbReference type="InterPro" id="IPR011856">
    <property type="entry name" value="tRNA_endonuc-like_dom_sf"/>
</dbReference>
<dbReference type="InterPro" id="IPR003509">
    <property type="entry name" value="UPF0102_YraN-like"/>
</dbReference>
<dbReference type="AlphaFoldDB" id="A0A942DXV9"/>
<dbReference type="HAMAP" id="MF_00048">
    <property type="entry name" value="UPF0102"/>
    <property type="match status" value="1"/>
</dbReference>
<dbReference type="PANTHER" id="PTHR34039:SF1">
    <property type="entry name" value="UPF0102 PROTEIN YRAN"/>
    <property type="match status" value="1"/>
</dbReference>
<evidence type="ECO:0000313" key="4">
    <source>
        <dbReference type="Proteomes" id="UP000680348"/>
    </source>
</evidence>
<dbReference type="SUPFAM" id="SSF52980">
    <property type="entry name" value="Restriction endonuclease-like"/>
    <property type="match status" value="1"/>
</dbReference>
<gene>
    <name evidence="3" type="ORF">KEU06_10760</name>
</gene>
<evidence type="ECO:0000313" key="3">
    <source>
        <dbReference type="EMBL" id="MBS3649087.1"/>
    </source>
</evidence>
<evidence type="ECO:0000256" key="2">
    <source>
        <dbReference type="HAMAP-Rule" id="MF_00048"/>
    </source>
</evidence>
<dbReference type="Proteomes" id="UP000680348">
    <property type="component" value="Unassembled WGS sequence"/>
</dbReference>
<protein>
    <recommendedName>
        <fullName evidence="2">UPF0102 protein KEU06_10760</fullName>
    </recommendedName>
</protein>
<dbReference type="RefSeq" id="WP_188254656.1">
    <property type="nucleotide sequence ID" value="NZ_JABVCF010000005.1"/>
</dbReference>
<proteinExistence type="inferred from homology"/>
<dbReference type="Gene3D" id="3.40.1350.10">
    <property type="match status" value="1"/>
</dbReference>
<dbReference type="NCBIfam" id="NF009151">
    <property type="entry name" value="PRK12497.1-5"/>
    <property type="match status" value="1"/>
</dbReference>
<organism evidence="3 4">
    <name type="scientific">Pseudaminobacter soli</name>
    <name type="common">ex Zhang et al. 2022</name>
    <dbReference type="NCBI Taxonomy" id="2831468"/>
    <lineage>
        <taxon>Bacteria</taxon>
        <taxon>Pseudomonadati</taxon>
        <taxon>Pseudomonadota</taxon>
        <taxon>Alphaproteobacteria</taxon>
        <taxon>Hyphomicrobiales</taxon>
        <taxon>Phyllobacteriaceae</taxon>
        <taxon>Pseudaminobacter</taxon>
    </lineage>
</organism>
<dbReference type="InterPro" id="IPR011335">
    <property type="entry name" value="Restrct_endonuc-II-like"/>
</dbReference>
<keyword evidence="4" id="KW-1185">Reference proteome</keyword>
<dbReference type="Pfam" id="PF02021">
    <property type="entry name" value="UPF0102"/>
    <property type="match status" value="1"/>
</dbReference>
<accession>A0A942DXV9</accession>
<dbReference type="PANTHER" id="PTHR34039">
    <property type="entry name" value="UPF0102 PROTEIN YRAN"/>
    <property type="match status" value="1"/>
</dbReference>
<sequence length="125" mass="14565">MGKNDPKARLKAYRRGHRGEWLASLLLLTKGFRVVERRYRTPLGEIDLIARRGGLVLIVEVKARPTLMAAMEAISRQSERRIEGAADLWLARQHDYGRLSVRFDMIAVLPWRWPVHVENVFYARQ</sequence>
<evidence type="ECO:0000256" key="1">
    <source>
        <dbReference type="ARBA" id="ARBA00006738"/>
    </source>
</evidence>